<proteinExistence type="predicted"/>
<keyword evidence="1" id="KW-1185">Reference proteome</keyword>
<accession>A0A915BBE0</accession>
<name>A0A915BBE0_PARUN</name>
<dbReference type="Proteomes" id="UP000887569">
    <property type="component" value="Unplaced"/>
</dbReference>
<organism evidence="1 2">
    <name type="scientific">Parascaris univalens</name>
    <name type="common">Nematode worm</name>
    <dbReference type="NCBI Taxonomy" id="6257"/>
    <lineage>
        <taxon>Eukaryota</taxon>
        <taxon>Metazoa</taxon>
        <taxon>Ecdysozoa</taxon>
        <taxon>Nematoda</taxon>
        <taxon>Chromadorea</taxon>
        <taxon>Rhabditida</taxon>
        <taxon>Spirurina</taxon>
        <taxon>Ascaridomorpha</taxon>
        <taxon>Ascaridoidea</taxon>
        <taxon>Ascarididae</taxon>
        <taxon>Parascaris</taxon>
    </lineage>
</organism>
<dbReference type="AlphaFoldDB" id="A0A915BBE0"/>
<dbReference type="WBParaSite" id="PgR033_g008_t01">
    <property type="protein sequence ID" value="PgR033_g008_t01"/>
    <property type="gene ID" value="PgR033_g008"/>
</dbReference>
<protein>
    <submittedName>
        <fullName evidence="2">Uncharacterized protein</fullName>
    </submittedName>
</protein>
<reference evidence="2" key="1">
    <citation type="submission" date="2022-11" db="UniProtKB">
        <authorList>
            <consortium name="WormBaseParasite"/>
        </authorList>
    </citation>
    <scope>IDENTIFICATION</scope>
</reference>
<evidence type="ECO:0000313" key="1">
    <source>
        <dbReference type="Proteomes" id="UP000887569"/>
    </source>
</evidence>
<evidence type="ECO:0000313" key="2">
    <source>
        <dbReference type="WBParaSite" id="PgR033_g008_t01"/>
    </source>
</evidence>
<sequence>GKLIVVMRYDDFTSIDLYVSFKFFGRLVNENFISSQLVSFFSLKPSIVFRFFRKIPINSFLGHFRSTYVLLGDPESYGTNFCIFQYVIGCDLSEDVDGMGDVVWCRSLVLECALLVSCR</sequence>